<evidence type="ECO:0000256" key="1">
    <source>
        <dbReference type="SAM" id="Coils"/>
    </source>
</evidence>
<dbReference type="eggNOG" id="COG5316">
    <property type="taxonomic scope" value="Bacteria"/>
</dbReference>
<dbReference type="PANTHER" id="PTHR31005:SF8">
    <property type="entry name" value="DUF4139 DOMAIN-CONTAINING PROTEIN"/>
    <property type="match status" value="1"/>
</dbReference>
<dbReference type="OrthoDB" id="580912at2"/>
<accession>A3TVW3</accession>
<evidence type="ECO:0000259" key="4">
    <source>
        <dbReference type="Pfam" id="PF13600"/>
    </source>
</evidence>
<keyword evidence="2" id="KW-0732">Signal</keyword>
<feature type="coiled-coil region" evidence="1">
    <location>
        <begin position="171"/>
        <end position="205"/>
    </location>
</feature>
<evidence type="ECO:0000256" key="2">
    <source>
        <dbReference type="SAM" id="SignalP"/>
    </source>
</evidence>
<comment type="caution">
    <text evidence="5">The sequence shown here is derived from an EMBL/GenBank/DDBJ whole genome shotgun (WGS) entry which is preliminary data.</text>
</comment>
<dbReference type="Pfam" id="PF13600">
    <property type="entry name" value="DUF4140"/>
    <property type="match status" value="1"/>
</dbReference>
<feature type="chain" id="PRO_5002658785" description="DUF4139 domain-containing protein" evidence="2">
    <location>
        <begin position="20"/>
        <end position="545"/>
    </location>
</feature>
<feature type="signal peptide" evidence="2">
    <location>
        <begin position="1"/>
        <end position="19"/>
    </location>
</feature>
<proteinExistence type="predicted"/>
<protein>
    <recommendedName>
        <fullName evidence="7">DUF4139 domain-containing protein</fullName>
    </recommendedName>
</protein>
<dbReference type="Proteomes" id="UP000004318">
    <property type="component" value="Unassembled WGS sequence"/>
</dbReference>
<organism evidence="5 6">
    <name type="scientific">Pseudooceanicola batsensis (strain ATCC BAA-863 / DSM 15984 / KCTC 12145 / HTCC2597)</name>
    <name type="common">Oceanicola batsensis</name>
    <dbReference type="NCBI Taxonomy" id="252305"/>
    <lineage>
        <taxon>Bacteria</taxon>
        <taxon>Pseudomonadati</taxon>
        <taxon>Pseudomonadota</taxon>
        <taxon>Alphaproteobacteria</taxon>
        <taxon>Rhodobacterales</taxon>
        <taxon>Paracoccaceae</taxon>
        <taxon>Pseudooceanicola</taxon>
    </lineage>
</organism>
<dbReference type="NCBIfam" id="TIGR02231">
    <property type="entry name" value="mucoidy inhibitor MuiA family protein"/>
    <property type="match status" value="1"/>
</dbReference>
<reference evidence="5 6" key="1">
    <citation type="journal article" date="2010" name="J. Bacteriol.">
        <title>Genome sequences of Oceanicola granulosus HTCC2516(T) and Oceanicola batsensis HTCC2597(TDelta).</title>
        <authorList>
            <person name="Thrash J.C."/>
            <person name="Cho J.C."/>
            <person name="Vergin K.L."/>
            <person name="Giovannoni S.J."/>
        </authorList>
    </citation>
    <scope>NUCLEOTIDE SEQUENCE [LARGE SCALE GENOMIC DNA]</scope>
    <source>
        <strain evidence="6">ATCC BAA-863 / DSM 15984 / KCTC 12145 / HTCC2597</strain>
    </source>
</reference>
<dbReference type="InterPro" id="IPR025554">
    <property type="entry name" value="DUF4140"/>
</dbReference>
<feature type="domain" description="DUF4140" evidence="4">
    <location>
        <begin position="31"/>
        <end position="136"/>
    </location>
</feature>
<evidence type="ECO:0000313" key="6">
    <source>
        <dbReference type="Proteomes" id="UP000004318"/>
    </source>
</evidence>
<dbReference type="HOGENOM" id="CLU_010457_3_1_5"/>
<evidence type="ECO:0000313" key="5">
    <source>
        <dbReference type="EMBL" id="EAQ03759.1"/>
    </source>
</evidence>
<gene>
    <name evidence="5" type="ORF">OB2597_10966</name>
</gene>
<dbReference type="STRING" id="252305.OB2597_10966"/>
<dbReference type="Pfam" id="PF13598">
    <property type="entry name" value="DUF4139"/>
    <property type="match status" value="1"/>
</dbReference>
<dbReference type="RefSeq" id="WP_009806412.1">
    <property type="nucleotide sequence ID" value="NZ_CH724131.1"/>
</dbReference>
<feature type="domain" description="DUF4139" evidence="3">
    <location>
        <begin position="227"/>
        <end position="540"/>
    </location>
</feature>
<keyword evidence="1" id="KW-0175">Coiled coil</keyword>
<sequence length="545" mass="59105">MRPFAAALMILALPGPLAAEDFVVSSRVTAATVFPQGATLTRVATVSVPAGRHRILVQDMPVIDPAALRVAAPGLTVGPIRYRDDYVPPRDPAETAALEAAREEVRARERAVEAARDAVAAIRIEADAARARIAFLDGIGQSDGLAQADPERLRDLVALIGEVGLEARRAVQAAETRARAAEQDVKDALEDLAKAQQALKALDTEAQDRAFLAIEVQAETAAEGAMTLTYSTGSASWQPTYDLRLTTGEAPDLMIGRGAYVRQSTGDNWTDIALTLSTVQPSGQQVPGEVWPWLRQIFDPGQPPMPAPLVRGSASMASEMATKDMASPVAEEVQAAASFDGLSVTYSYPDPVSVATAADAVKIALGEISLEPEIFARAVPLADRTAFLNAGFTNNSGELILGTGDARFFLDGTFVGQRHLDLIAEGDDAEISFGPIEGLRLERVVRDRQQGDRGVITRSNEQDEEVEITLRNLTGRDWTVRLRDRVPYSEQEDLDITWEARPAPTETDVEGRRGVLEWRFDMAPGEDTEIVLTHRLRWPEDQVLR</sequence>
<dbReference type="AlphaFoldDB" id="A3TVW3"/>
<name>A3TVW3_PSEBH</name>
<dbReference type="EMBL" id="AAMO01000003">
    <property type="protein sequence ID" value="EAQ03759.1"/>
    <property type="molecule type" value="Genomic_DNA"/>
</dbReference>
<feature type="coiled-coil region" evidence="1">
    <location>
        <begin position="98"/>
        <end position="132"/>
    </location>
</feature>
<dbReference type="InterPro" id="IPR011935">
    <property type="entry name" value="CHP02231"/>
</dbReference>
<evidence type="ECO:0000259" key="3">
    <source>
        <dbReference type="Pfam" id="PF13598"/>
    </source>
</evidence>
<evidence type="ECO:0008006" key="7">
    <source>
        <dbReference type="Google" id="ProtNLM"/>
    </source>
</evidence>
<keyword evidence="6" id="KW-1185">Reference proteome</keyword>
<dbReference type="PANTHER" id="PTHR31005">
    <property type="entry name" value="DUF4139 DOMAIN-CONTAINING PROTEIN"/>
    <property type="match status" value="1"/>
</dbReference>
<dbReference type="InterPro" id="IPR037291">
    <property type="entry name" value="DUF4139"/>
</dbReference>